<dbReference type="SUPFAM" id="SSF52096">
    <property type="entry name" value="ClpP/crotonase"/>
    <property type="match status" value="1"/>
</dbReference>
<keyword evidence="2" id="KW-0413">Isomerase</keyword>
<evidence type="ECO:0000256" key="1">
    <source>
        <dbReference type="SAM" id="MobiDB-lite"/>
    </source>
</evidence>
<dbReference type="InterPro" id="IPR001753">
    <property type="entry name" value="Enoyl-CoA_hydra/iso"/>
</dbReference>
<dbReference type="OrthoDB" id="448450at2759"/>
<dbReference type="Proteomes" id="UP000070544">
    <property type="component" value="Unassembled WGS sequence"/>
</dbReference>
<dbReference type="GO" id="GO:0016853">
    <property type="term" value="F:isomerase activity"/>
    <property type="evidence" value="ECO:0007669"/>
    <property type="project" value="UniProtKB-KW"/>
</dbReference>
<organism evidence="2 3">
    <name type="scientific">Gonapodya prolifera (strain JEL478)</name>
    <name type="common">Monoblepharis prolifera</name>
    <dbReference type="NCBI Taxonomy" id="1344416"/>
    <lineage>
        <taxon>Eukaryota</taxon>
        <taxon>Fungi</taxon>
        <taxon>Fungi incertae sedis</taxon>
        <taxon>Chytridiomycota</taxon>
        <taxon>Chytridiomycota incertae sedis</taxon>
        <taxon>Monoblepharidomycetes</taxon>
        <taxon>Monoblepharidales</taxon>
        <taxon>Gonapodyaceae</taxon>
        <taxon>Gonapodya</taxon>
    </lineage>
</organism>
<dbReference type="PANTHER" id="PTHR43684">
    <property type="match status" value="1"/>
</dbReference>
<evidence type="ECO:0000313" key="3">
    <source>
        <dbReference type="Proteomes" id="UP000070544"/>
    </source>
</evidence>
<protein>
    <submittedName>
        <fullName evidence="2">Peroxisomal d3,d2-enoyl-CoA isomerase</fullName>
    </submittedName>
</protein>
<dbReference type="AlphaFoldDB" id="A0A139A9K7"/>
<dbReference type="STRING" id="1344416.A0A139A9K7"/>
<dbReference type="Gene3D" id="3.90.226.10">
    <property type="entry name" value="2-enoyl-CoA Hydratase, Chain A, domain 1"/>
    <property type="match status" value="1"/>
</dbReference>
<name>A0A139A9K7_GONPJ</name>
<dbReference type="InterPro" id="IPR029045">
    <property type="entry name" value="ClpP/crotonase-like_dom_sf"/>
</dbReference>
<dbReference type="GO" id="GO:0005782">
    <property type="term" value="C:peroxisomal matrix"/>
    <property type="evidence" value="ECO:0007669"/>
    <property type="project" value="TreeGrafter"/>
</dbReference>
<sequence>MAHAYQDIIVSIDGKIATIKLNRPKSLNALSPPLIHSLIRALEDLANNKDTVVTVITGEGRFFSAGVDLKAGGAALTTGPPSPLESTSKSIQLLGEAERLGWVELVGRMLINHPKVLVFALNGPVVGITAAWTAYADLILASDTATLHLPFSNLGLVPEGGCAQSFSTRMGWGRAVEVVMFGRKATAQELHQWGFVNQIFPSTTFSTLLHTYLTTHLSTSAPIALLTAKKLLRDVVRADFERGNVESVRAMGVQATTGETAREMGRKRREMEAKSKSKI</sequence>
<evidence type="ECO:0000313" key="2">
    <source>
        <dbReference type="EMBL" id="KXS13364.1"/>
    </source>
</evidence>
<feature type="compositionally biased region" description="Basic and acidic residues" evidence="1">
    <location>
        <begin position="260"/>
        <end position="279"/>
    </location>
</feature>
<dbReference type="GO" id="GO:0006635">
    <property type="term" value="P:fatty acid beta-oxidation"/>
    <property type="evidence" value="ECO:0007669"/>
    <property type="project" value="TreeGrafter"/>
</dbReference>
<dbReference type="CDD" id="cd06558">
    <property type="entry name" value="crotonase-like"/>
    <property type="match status" value="1"/>
</dbReference>
<dbReference type="Pfam" id="PF00378">
    <property type="entry name" value="ECH_1"/>
    <property type="match status" value="1"/>
</dbReference>
<reference evidence="2 3" key="1">
    <citation type="journal article" date="2015" name="Genome Biol. Evol.">
        <title>Phylogenomic analyses indicate that early fungi evolved digesting cell walls of algal ancestors of land plants.</title>
        <authorList>
            <person name="Chang Y."/>
            <person name="Wang S."/>
            <person name="Sekimoto S."/>
            <person name="Aerts A.L."/>
            <person name="Choi C."/>
            <person name="Clum A."/>
            <person name="LaButti K.M."/>
            <person name="Lindquist E.A."/>
            <person name="Yee Ngan C."/>
            <person name="Ohm R.A."/>
            <person name="Salamov A.A."/>
            <person name="Grigoriev I.V."/>
            <person name="Spatafora J.W."/>
            <person name="Berbee M.L."/>
        </authorList>
    </citation>
    <scope>NUCLEOTIDE SEQUENCE [LARGE SCALE GENOMIC DNA]</scope>
    <source>
        <strain evidence="2 3">JEL478</strain>
    </source>
</reference>
<gene>
    <name evidence="2" type="ORF">M427DRAFT_58620</name>
</gene>
<feature type="region of interest" description="Disordered" evidence="1">
    <location>
        <begin position="258"/>
        <end position="279"/>
    </location>
</feature>
<keyword evidence="3" id="KW-1185">Reference proteome</keyword>
<accession>A0A139A9K7</accession>
<dbReference type="EMBL" id="KQ965778">
    <property type="protein sequence ID" value="KXS13364.1"/>
    <property type="molecule type" value="Genomic_DNA"/>
</dbReference>
<dbReference type="PANTHER" id="PTHR43684:SF3">
    <property type="entry name" value="PEROXISOMAL D3,D2-ENOYL-COA ISOMERASE"/>
    <property type="match status" value="1"/>
</dbReference>
<dbReference type="InterPro" id="IPR051053">
    <property type="entry name" value="ECH/Chromodomain_protein"/>
</dbReference>
<dbReference type="OMA" id="VVWPKIR"/>
<proteinExistence type="predicted"/>